<dbReference type="EMBL" id="KZ301977">
    <property type="protein sequence ID" value="PFH52812.1"/>
    <property type="molecule type" value="Genomic_DNA"/>
</dbReference>
<evidence type="ECO:0000313" key="7">
    <source>
        <dbReference type="Proteomes" id="UP000242287"/>
    </source>
</evidence>
<dbReference type="SMART" id="SM01215">
    <property type="entry name" value="Fmp27_SW"/>
    <property type="match status" value="1"/>
</dbReference>
<feature type="domain" description="FMP27 SW motif-containing RBG unit" evidence="4">
    <location>
        <begin position="1230"/>
        <end position="1339"/>
    </location>
</feature>
<proteinExistence type="predicted"/>
<protein>
    <recommendedName>
        <fullName evidence="8">Golgi-body localization protein domain-containing protein</fullName>
    </recommendedName>
</protein>
<keyword evidence="2" id="KW-0472">Membrane</keyword>
<feature type="region of interest" description="Disordered" evidence="1">
    <location>
        <begin position="2741"/>
        <end position="2804"/>
    </location>
</feature>
<evidence type="ECO:0000259" key="3">
    <source>
        <dbReference type="SMART" id="SM01214"/>
    </source>
</evidence>
<dbReference type="InterPro" id="IPR045167">
    <property type="entry name" value="Hobbit"/>
</dbReference>
<evidence type="ECO:0000259" key="5">
    <source>
        <dbReference type="SMART" id="SM01216"/>
    </source>
</evidence>
<dbReference type="InterPro" id="IPR019449">
    <property type="entry name" value="FMP27_WPPW_RBG"/>
</dbReference>
<keyword evidence="2" id="KW-0812">Transmembrane</keyword>
<accession>A0A2A9NYB6</accession>
<feature type="domain" description="FMP27 WPPW motif-containing RBG unit" evidence="5">
    <location>
        <begin position="1762"/>
        <end position="2197"/>
    </location>
</feature>
<evidence type="ECO:0008006" key="8">
    <source>
        <dbReference type="Google" id="ProtNLM"/>
    </source>
</evidence>
<name>A0A2A9NYB6_9AGAR</name>
<feature type="domain" description="FMP27/BLTP2/Hobbit GFWDK motif-containing RBG unit" evidence="3">
    <location>
        <begin position="1357"/>
        <end position="1509"/>
    </location>
</feature>
<gene>
    <name evidence="6" type="ORF">AMATHDRAFT_139321</name>
</gene>
<dbReference type="SMART" id="SM01216">
    <property type="entry name" value="Fmp27_WPPW"/>
    <property type="match status" value="1"/>
</dbReference>
<dbReference type="Pfam" id="PF10344">
    <property type="entry name" value="Hobbit"/>
    <property type="match status" value="1"/>
</dbReference>
<dbReference type="InterPro" id="IPR019415">
    <property type="entry name" value="FMP27_SW_RBG"/>
</dbReference>
<evidence type="ECO:0000256" key="1">
    <source>
        <dbReference type="SAM" id="MobiDB-lite"/>
    </source>
</evidence>
<dbReference type="STRING" id="703135.A0A2A9NYB6"/>
<dbReference type="OrthoDB" id="1562405at2759"/>
<dbReference type="Proteomes" id="UP000242287">
    <property type="component" value="Unassembled WGS sequence"/>
</dbReference>
<organism evidence="6 7">
    <name type="scientific">Amanita thiersii Skay4041</name>
    <dbReference type="NCBI Taxonomy" id="703135"/>
    <lineage>
        <taxon>Eukaryota</taxon>
        <taxon>Fungi</taxon>
        <taxon>Dikarya</taxon>
        <taxon>Basidiomycota</taxon>
        <taxon>Agaricomycotina</taxon>
        <taxon>Agaricomycetes</taxon>
        <taxon>Agaricomycetidae</taxon>
        <taxon>Agaricales</taxon>
        <taxon>Pluteineae</taxon>
        <taxon>Amanitaceae</taxon>
        <taxon>Amanita</taxon>
    </lineage>
</organism>
<feature type="transmembrane region" description="Helical" evidence="2">
    <location>
        <begin position="25"/>
        <end position="51"/>
    </location>
</feature>
<evidence type="ECO:0000256" key="2">
    <source>
        <dbReference type="SAM" id="Phobius"/>
    </source>
</evidence>
<sequence length="2825" mass="315790">MFSLHHYAILLLRAVLLVDHHHSRLLAVLAWFIRLIVLSLLLRSYIIPWLLALTSRRIRVRTISLRSIRGLYIDTGAHVCRVERIGYLWSNVSGSRRITIRIEGLNLDISNGKTPKLTRHKRSLTLADLSPSPLARRLWGILGDLYVLTEPHIRPYLRAWVAAYLRFVIRWLPRLSRAVTFDLHAVVVTLRDVQRMEFSTESVQLHTELSLTPLGVPQTIPGNDLVNRAPRPRPLYGLTAWRKRFQEGFQRSLDRALGETKGTASVSLQLQNLSVSTMLSDVMDHKPLAKLPGKLDFNLSASFNPRLGVIDDQSLRSALKVGDCVIHADSLSSFINELLEVGKPVSAPSSTPNVGCQFDVQSGLSPPMLSPAPSSVAPSTYAFESPFLSPLLSSKVPSISSITSPTSPLLEAISASLRSRRPRFIVPCKKLKDSRSKSTLSIIGHIQISISRVNIVYLKLPAQSDHSYQNTIRDIFFETFHSSPSSNSYHLDILGRQNVLESFDPKVLGARFSISCMTLERHTTLDVWKLCTFGPMSFQGLLSQWPFPWLSASPFMCGDPNAALLAVRGRLDGVIISERLEDLQQFLSIPLSSGPQSHGDGPSQAFKTLPRILVELSCGPLSGSVICKGPDGLKPLVVQLKSKGFSLTSSSYYRSSSVIPAFPLAFDYEHLLQLRWDSSLSIEPVFAVVHPNVDKVNVYEPNDDSIPGVELLHHPTACSVETINIRCQLSALAGIDDIVGAIARVDTSTLVLEAHVSNDAVCIELWNPDVVAAILQVLTIFPANLGNRPPSGNEKKSSLVGLSLSLGLARLVVFVTAPDLNPQDDLGLSRGVALRTNVSVHWCLAGSKHIHSLHHIQQRSMLRRELGLSVETALHVFAPAVQQTKDCLQLCKLLELTFSELLIRGAVATPFEADDPLIGEGDSPSFIGQDFVRVEDARITVSLQSAGQGNNEGECDISVVIPYVSLRLHPSHVYELLLASQTLRSFQQVRSSRDERVPPILSARTKCSVTEVQVLCILPKQRTLFNIKGLVTSSSPERQLLLHSHTTQFCVISPEKHGYTAHSPGEWEELVLLQSLDLRVPSPDAGSPTIVISGDSGRISIPNGYVFSDLVFDVIVVSKALRHIFRITNAGRYEDFPVPEPEGPKAMPQIEVMLGYLCLEASDDPLESRLGFIWRAGFDAAKQRLDREEAFQAKVAAIYAAEADKNGHHSVSTTSRDYSFNATHTVPVQQARQRLDEVHALDWKFRLEQEQRRISRGEQNYVEYLRSSIAPADSKPIFENSTIPDLVEEVVEYKAPPLFRAVLFDLDLKLSPPSFALEDLPNFLHVQGGLPLGTEYSLLIPMHLQFTLSAVHATLRDYPLPLFSIPAPRKENSIAWKFETDLVFAEEMGTNKSVDWIECPLILPNQGAQGVLPLSITVPKTIMPVKSYANATIQVSTDQTTAFSWGVSYGPAIQDLMRIIDTLSSSSRDDSPSVGFWDKLRLIFHWTLNISFMGDVILHMKGSHNPYDTIGTGAGFVLAWQGNSKLLINCNNVDKELFQVTSDTLIFAIPEYVSFIRYMTLIDEYSLDETMYNHSHPAYLRGITTKFRKICAKFQSGVRFGIGCVLERSCGIECPNCKGPALQRKCRLFDFAPHYAVKLEKKAAIPKIKSHEDSFNNFRSDFVHLSISLTSSLHKNSTRPSSFHLTPKAFAHFWSWWSLFDGVLSLPIRQGTYYPRRIITPKLGRHLATIKYRIVVPRLSITHAYIDDSGETWVDGVTPWIGLKGMIDSFQADFHQRDEEASVAGPSEEAQKVLRKKAFYAAEVVLRGIDLRAFLTIFPEARKKGVKVPNTLERSSYRTRKDLPPTDLSSHWYDPADFIETDWASRSSPKFHMLPVAACPHFAYFKRNSAVSDNEKLVSKFGIEKSHTCLLGTELPIDHIQAALARSRIKELKEGGDSCTLLNAVDQQQEPDMPALERAVSLLEDYVASFNPSPTPSVNDHLRNYVITSESVTPSEWAEFDNVYHVHCPKIFLDAAIRDIMMRYYYCSRARIGFEYHLATRAMKFIRDQAEAAIAVASCEPEQPTNPAFLATSVLRKLLRGDNQKSSVVPVTDPTFESLESIDPMSGWFGGVTLKKSHFCLLLKPQVVLRGELDSEACVVAAMQAKLQSYAIMDDMNASDPVSGKIMSRNYTAFRGLQAFAPSCAVNGKGCVPLEVLVDLKCESDEFDRLVPQTDAIFHYDKFNKLRLRNNVNAAVNRGSEDGKESMADMYYLQTDLLRVHVPRFTVSANDKHFQSIASIVTKLLLFSDAAHKTRLERLEHLLITYDFTDLASVAGVVEKLQCRLRSTLESEEMARLNHRRWDSNSSDMDILNIRAHVVILAEELHLLFDAIRLAQDRSDGRSDRKSALLLHASSSLITWNMLAEGRELISKLEVQDPNFYWLNRQDGSIVNNLILGNLQAFDGSRDAQWTEILSKHDEAASHPQLKNGLFLIADWVVLPPVGGITVYETFELSVHPIRLQIDSKVGRRIMEYLWPARRDRRIASESDVIAVSSDDDDSDLEIGMRCSISTRSSLDSPRALHVSQAQDSLLEENVLSPPLRRLGTSRSFTTLRPEKQTVKNHFMTNHASHSEETLTSPQLTPGSVQSPIQLPIASKETTVAEIKHRSAQKTFILVRITSLVILLSVLKEGSFEWHDVRIKTRQLEYHNQTCSFEELVNHFIPSNKSWRGWVKMALHQPLVPVFPVARELLLKTKLIASKGGSQLAGDKGNDKVEYPSESSKPKIQSEGLHPFSTLRSLKGIRKQTDHRSPILPSPQDEVKGYTRRRVRSFFGRNHALKETDAENE</sequence>
<dbReference type="SMART" id="SM01214">
    <property type="entry name" value="Fmp27_GFWDK"/>
    <property type="match status" value="1"/>
</dbReference>
<dbReference type="InterPro" id="IPR019441">
    <property type="entry name" value="FMP27/BLTP2/Hobbit_GFWDK_RBG"/>
</dbReference>
<evidence type="ECO:0000313" key="6">
    <source>
        <dbReference type="EMBL" id="PFH52812.1"/>
    </source>
</evidence>
<dbReference type="PANTHER" id="PTHR15678">
    <property type="entry name" value="ANTIGEN MLAA-22-RELATED"/>
    <property type="match status" value="1"/>
</dbReference>
<dbReference type="PANTHER" id="PTHR15678:SF6">
    <property type="entry name" value="BRIDGE-LIKE LIPID TRANSFER PROTEIN FAMILY MEMBER 2"/>
    <property type="match status" value="1"/>
</dbReference>
<keyword evidence="2" id="KW-1133">Transmembrane helix</keyword>
<reference evidence="6 7" key="1">
    <citation type="submission" date="2014-02" db="EMBL/GenBank/DDBJ databases">
        <title>Transposable element dynamics among asymbiotic and ectomycorrhizal Amanita fungi.</title>
        <authorList>
            <consortium name="DOE Joint Genome Institute"/>
            <person name="Hess J."/>
            <person name="Skrede I."/>
            <person name="Wolfe B."/>
            <person name="LaButti K."/>
            <person name="Ohm R.A."/>
            <person name="Grigoriev I.V."/>
            <person name="Pringle A."/>
        </authorList>
    </citation>
    <scope>NUCLEOTIDE SEQUENCE [LARGE SCALE GENOMIC DNA]</scope>
    <source>
        <strain evidence="6 7">SKay4041</strain>
    </source>
</reference>
<evidence type="ECO:0000259" key="4">
    <source>
        <dbReference type="SMART" id="SM01215"/>
    </source>
</evidence>
<keyword evidence="7" id="KW-1185">Reference proteome</keyword>